<gene>
    <name evidence="1" type="ORF">A3A13_01040</name>
</gene>
<dbReference type="InterPro" id="IPR029044">
    <property type="entry name" value="Nucleotide-diphossugar_trans"/>
</dbReference>
<dbReference type="InterPro" id="IPR050793">
    <property type="entry name" value="CMP-NeuNAc_synthase"/>
</dbReference>
<evidence type="ECO:0000313" key="1">
    <source>
        <dbReference type="EMBL" id="OGN24726.1"/>
    </source>
</evidence>
<protein>
    <recommendedName>
        <fullName evidence="3">Acylneuraminate cytidylyltransferase</fullName>
    </recommendedName>
</protein>
<dbReference type="CDD" id="cd02513">
    <property type="entry name" value="CMP-NeuAc_Synthase"/>
    <property type="match status" value="1"/>
</dbReference>
<accession>A0A1F8GJ68</accession>
<organism evidence="1 2">
    <name type="scientific">Candidatus Yanofskybacteria bacterium RIFCSPLOWO2_01_FULL_43_22</name>
    <dbReference type="NCBI Taxonomy" id="1802695"/>
    <lineage>
        <taxon>Bacteria</taxon>
        <taxon>Candidatus Yanofskyibacteriota</taxon>
    </lineage>
</organism>
<comment type="caution">
    <text evidence="1">The sequence shown here is derived from an EMBL/GenBank/DDBJ whole genome shotgun (WGS) entry which is preliminary data.</text>
</comment>
<dbReference type="Gene3D" id="3.90.550.10">
    <property type="entry name" value="Spore Coat Polysaccharide Biosynthesis Protein SpsA, Chain A"/>
    <property type="match status" value="1"/>
</dbReference>
<name>A0A1F8GJ68_9BACT</name>
<evidence type="ECO:0008006" key="3">
    <source>
        <dbReference type="Google" id="ProtNLM"/>
    </source>
</evidence>
<dbReference type="AlphaFoldDB" id="A0A1F8GJ68"/>
<reference evidence="1 2" key="1">
    <citation type="journal article" date="2016" name="Nat. Commun.">
        <title>Thousands of microbial genomes shed light on interconnected biogeochemical processes in an aquifer system.</title>
        <authorList>
            <person name="Anantharaman K."/>
            <person name="Brown C.T."/>
            <person name="Hug L.A."/>
            <person name="Sharon I."/>
            <person name="Castelle C.J."/>
            <person name="Probst A.J."/>
            <person name="Thomas B.C."/>
            <person name="Singh A."/>
            <person name="Wilkins M.J."/>
            <person name="Karaoz U."/>
            <person name="Brodie E.L."/>
            <person name="Williams K.H."/>
            <person name="Hubbard S.S."/>
            <person name="Banfield J.F."/>
        </authorList>
    </citation>
    <scope>NUCLEOTIDE SEQUENCE [LARGE SCALE GENOMIC DNA]</scope>
</reference>
<dbReference type="PANTHER" id="PTHR21485:SF6">
    <property type="entry name" value="N-ACYLNEURAMINATE CYTIDYLYLTRANSFERASE-RELATED"/>
    <property type="match status" value="1"/>
</dbReference>
<dbReference type="SUPFAM" id="SSF53448">
    <property type="entry name" value="Nucleotide-diphospho-sugar transferases"/>
    <property type="match status" value="1"/>
</dbReference>
<dbReference type="EMBL" id="MGKJ01000010">
    <property type="protein sequence ID" value="OGN24726.1"/>
    <property type="molecule type" value="Genomic_DNA"/>
</dbReference>
<evidence type="ECO:0000313" key="2">
    <source>
        <dbReference type="Proteomes" id="UP000178911"/>
    </source>
</evidence>
<sequence>MYKKLRILAVIPARGGSKRLPGKNIKKLLGKPLIAYAIEAAKKSKHIDWVLVSTDDLRIAKVAKKHGAEVPFLRPAKLATDTALTLPVVQHAVKYVEENDVNKKIDLIVLMQPTSPLVLSEDIDLAIEKLVRTNSNSCISVSEVSERPEWMQVFSGQKIMPLIKTKLEETRRSQDLKRLFIINGAVYVIRRDTLMDKNHILDKNSTAIIMPKERSVDIDEAVDFKIAEAIMSDKSRTK</sequence>
<proteinExistence type="predicted"/>
<dbReference type="Pfam" id="PF02348">
    <property type="entry name" value="CTP_transf_3"/>
    <property type="match status" value="1"/>
</dbReference>
<dbReference type="PANTHER" id="PTHR21485">
    <property type="entry name" value="HAD SUPERFAMILY MEMBERS CMAS AND KDSC"/>
    <property type="match status" value="1"/>
</dbReference>
<dbReference type="Proteomes" id="UP000178911">
    <property type="component" value="Unassembled WGS sequence"/>
</dbReference>
<dbReference type="STRING" id="1802695.A3A13_01040"/>
<dbReference type="GO" id="GO:0008781">
    <property type="term" value="F:N-acylneuraminate cytidylyltransferase activity"/>
    <property type="evidence" value="ECO:0007669"/>
    <property type="project" value="TreeGrafter"/>
</dbReference>
<dbReference type="InterPro" id="IPR003329">
    <property type="entry name" value="Cytidylyl_trans"/>
</dbReference>